<evidence type="ECO:0000313" key="2">
    <source>
        <dbReference type="Proteomes" id="UP000274429"/>
    </source>
</evidence>
<evidence type="ECO:0000313" key="1">
    <source>
        <dbReference type="EMBL" id="VDM24063.1"/>
    </source>
</evidence>
<protein>
    <submittedName>
        <fullName evidence="1">Uncharacterized protein</fullName>
    </submittedName>
</protein>
<organism evidence="1 2">
    <name type="scientific">Hydatigena taeniaeformis</name>
    <name type="common">Feline tapeworm</name>
    <name type="synonym">Taenia taeniaeformis</name>
    <dbReference type="NCBI Taxonomy" id="6205"/>
    <lineage>
        <taxon>Eukaryota</taxon>
        <taxon>Metazoa</taxon>
        <taxon>Spiralia</taxon>
        <taxon>Lophotrochozoa</taxon>
        <taxon>Platyhelminthes</taxon>
        <taxon>Cestoda</taxon>
        <taxon>Eucestoda</taxon>
        <taxon>Cyclophyllidea</taxon>
        <taxon>Taeniidae</taxon>
        <taxon>Hydatigera</taxon>
    </lineage>
</organism>
<dbReference type="EMBL" id="UYWX01003560">
    <property type="protein sequence ID" value="VDM24063.1"/>
    <property type="molecule type" value="Genomic_DNA"/>
</dbReference>
<name>A0A3P7ES47_HYDTA</name>
<sequence>MVTDLILRNPQQRVLFYYHAKAVSDESKLCLDLALSGVGQSSLASGCSSTYEPYNLPAYLHGAVRLSSTTLVDSLYRLGGLQFLLPLFDLISNSQRDVDKTKVPPHAMEEFNMAVMEFREALGKMESSSTLEVQSPPVSKQLGTLQNVDTMMDETPEQTVLNASTEVFRLATTLLKTSASFASLNIPADTRVRLVFLHPSVVLAMGHLINSIDPLQLDANAVTNFHSMVDLCANSVLTDLNSRVEASGDFVSSSQQVEERRTARETFRVRWTFLIKQLFVDWALWSRCSPVATLQHVRHLLKRAKTIRSIYRGHLPIFRLLTAAGFYFA</sequence>
<gene>
    <name evidence="1" type="ORF">TTAC_LOCUS4049</name>
</gene>
<accession>A0A3P7ES47</accession>
<reference evidence="1 2" key="1">
    <citation type="submission" date="2018-11" db="EMBL/GenBank/DDBJ databases">
        <authorList>
            <consortium name="Pathogen Informatics"/>
        </authorList>
    </citation>
    <scope>NUCLEOTIDE SEQUENCE [LARGE SCALE GENOMIC DNA]</scope>
</reference>
<dbReference type="Proteomes" id="UP000274429">
    <property type="component" value="Unassembled WGS sequence"/>
</dbReference>
<keyword evidence="2" id="KW-1185">Reference proteome</keyword>
<dbReference type="AlphaFoldDB" id="A0A3P7ES47"/>
<dbReference type="OrthoDB" id="26681at2759"/>
<proteinExistence type="predicted"/>